<protein>
    <submittedName>
        <fullName evidence="1">Uncharacterized protein</fullName>
    </submittedName>
</protein>
<accession>A0A1C3WX74</accession>
<proteinExistence type="predicted"/>
<dbReference type="AlphaFoldDB" id="A0A1C3WX74"/>
<gene>
    <name evidence="1" type="ORF">GA0061102_104438</name>
</gene>
<evidence type="ECO:0000313" key="1">
    <source>
        <dbReference type="EMBL" id="SCB44561.1"/>
    </source>
</evidence>
<dbReference type="Proteomes" id="UP000199435">
    <property type="component" value="Unassembled WGS sequence"/>
</dbReference>
<evidence type="ECO:0000313" key="2">
    <source>
        <dbReference type="Proteomes" id="UP000199435"/>
    </source>
</evidence>
<dbReference type="EMBL" id="FMAH01000044">
    <property type="protein sequence ID" value="SCB44561.1"/>
    <property type="molecule type" value="Genomic_DNA"/>
</dbReference>
<keyword evidence="2" id="KW-1185">Reference proteome</keyword>
<name>A0A1C3WX74_9HYPH</name>
<organism evidence="1 2">
    <name type="scientific">Rhizobium miluonense</name>
    <dbReference type="NCBI Taxonomy" id="411945"/>
    <lineage>
        <taxon>Bacteria</taxon>
        <taxon>Pseudomonadati</taxon>
        <taxon>Pseudomonadota</taxon>
        <taxon>Alphaproteobacteria</taxon>
        <taxon>Hyphomicrobiales</taxon>
        <taxon>Rhizobiaceae</taxon>
        <taxon>Rhizobium/Agrobacterium group</taxon>
        <taxon>Rhizobium</taxon>
    </lineage>
</organism>
<reference evidence="2" key="1">
    <citation type="submission" date="2016-08" db="EMBL/GenBank/DDBJ databases">
        <authorList>
            <person name="Varghese N."/>
            <person name="Submissions Spin"/>
        </authorList>
    </citation>
    <scope>NUCLEOTIDE SEQUENCE [LARGE SCALE GENOMIC DNA]</scope>
    <source>
        <strain evidence="2">HAMBI 2971</strain>
    </source>
</reference>
<sequence>MPVQPHQKHIFTITRRVKLDIKPAKFSNFCAKYQLASIK</sequence>